<keyword evidence="2" id="KW-0788">Thiol protease</keyword>
<dbReference type="GO" id="GO:0006508">
    <property type="term" value="P:proteolysis"/>
    <property type="evidence" value="ECO:0007669"/>
    <property type="project" value="UniProtKB-KW"/>
</dbReference>
<dbReference type="Gene3D" id="3.30.2230.10">
    <property type="entry name" value="DUSP-like"/>
    <property type="match status" value="1"/>
</dbReference>
<dbReference type="InterPro" id="IPR038765">
    <property type="entry name" value="Papain-like_cys_pep_sf"/>
</dbReference>
<dbReference type="Pfam" id="PF06337">
    <property type="entry name" value="DUSP"/>
    <property type="match status" value="1"/>
</dbReference>
<evidence type="ECO:0000256" key="3">
    <source>
        <dbReference type="SAM" id="MobiDB-lite"/>
    </source>
</evidence>
<dbReference type="CDD" id="cd02257">
    <property type="entry name" value="Peptidase_C19"/>
    <property type="match status" value="1"/>
</dbReference>
<dbReference type="GO" id="GO:0016579">
    <property type="term" value="P:protein deubiquitination"/>
    <property type="evidence" value="ECO:0007669"/>
    <property type="project" value="InterPro"/>
</dbReference>
<dbReference type="SUPFAM" id="SSF54001">
    <property type="entry name" value="Cysteine proteinases"/>
    <property type="match status" value="1"/>
</dbReference>
<dbReference type="PROSITE" id="PS00972">
    <property type="entry name" value="USP_1"/>
    <property type="match status" value="1"/>
</dbReference>
<dbReference type="Gene3D" id="3.90.70.10">
    <property type="entry name" value="Cysteine proteinases"/>
    <property type="match status" value="1"/>
</dbReference>
<protein>
    <recommendedName>
        <fullName evidence="2">Ubiquitin carboxyl-terminal hydrolase</fullName>
        <ecNumber evidence="2">3.4.19.12</ecNumber>
    </recommendedName>
</protein>
<comment type="caution">
    <text evidence="6">The sequence shown here is derived from an EMBL/GenBank/DDBJ whole genome shotgun (WGS) entry which is preliminary data.</text>
</comment>
<gene>
    <name evidence="6" type="ORF">MSPICULIGERA_LOCUS21560</name>
</gene>
<dbReference type="SMART" id="SM00695">
    <property type="entry name" value="DUSP"/>
    <property type="match status" value="2"/>
</dbReference>
<dbReference type="AlphaFoldDB" id="A0AA36DB78"/>
<dbReference type="GO" id="GO:0005829">
    <property type="term" value="C:cytosol"/>
    <property type="evidence" value="ECO:0007669"/>
    <property type="project" value="TreeGrafter"/>
</dbReference>
<proteinExistence type="inferred from homology"/>
<evidence type="ECO:0000313" key="7">
    <source>
        <dbReference type="Proteomes" id="UP001177023"/>
    </source>
</evidence>
<dbReference type="InterPro" id="IPR006615">
    <property type="entry name" value="Pept_C19_DUSP"/>
</dbReference>
<keyword evidence="2" id="KW-0645">Protease</keyword>
<dbReference type="InterPro" id="IPR001394">
    <property type="entry name" value="Peptidase_C19_UCH"/>
</dbReference>
<feature type="region of interest" description="Disordered" evidence="3">
    <location>
        <begin position="47"/>
        <end position="74"/>
    </location>
</feature>
<dbReference type="Proteomes" id="UP001177023">
    <property type="component" value="Unassembled WGS sequence"/>
</dbReference>
<evidence type="ECO:0000256" key="2">
    <source>
        <dbReference type="RuleBase" id="RU366025"/>
    </source>
</evidence>
<dbReference type="PROSITE" id="PS50235">
    <property type="entry name" value="USP_3"/>
    <property type="match status" value="1"/>
</dbReference>
<dbReference type="EC" id="3.4.19.12" evidence="2"/>
<dbReference type="PROSITE" id="PS00973">
    <property type="entry name" value="USP_2"/>
    <property type="match status" value="1"/>
</dbReference>
<dbReference type="InterPro" id="IPR050164">
    <property type="entry name" value="Peptidase_C19"/>
</dbReference>
<evidence type="ECO:0000259" key="5">
    <source>
        <dbReference type="PROSITE" id="PS51283"/>
    </source>
</evidence>
<keyword evidence="2" id="KW-0833">Ubl conjugation pathway</keyword>
<keyword evidence="2" id="KW-0378">Hydrolase</keyword>
<dbReference type="GO" id="GO:0004843">
    <property type="term" value="F:cysteine-type deubiquitinase activity"/>
    <property type="evidence" value="ECO:0007669"/>
    <property type="project" value="UniProtKB-UniRule"/>
</dbReference>
<evidence type="ECO:0000313" key="6">
    <source>
        <dbReference type="EMBL" id="CAJ0583481.1"/>
    </source>
</evidence>
<feature type="domain" description="USP" evidence="4">
    <location>
        <begin position="96"/>
        <end position="444"/>
    </location>
</feature>
<comment type="catalytic activity">
    <reaction evidence="2">
        <text>Thiol-dependent hydrolysis of ester, thioester, amide, peptide and isopeptide bonds formed by the C-terminal Gly of ubiquitin (a 76-residue protein attached to proteins as an intracellular targeting signal).</text>
        <dbReference type="EC" id="3.4.19.12"/>
    </reaction>
</comment>
<evidence type="ECO:0000256" key="1">
    <source>
        <dbReference type="ARBA" id="ARBA00009085"/>
    </source>
</evidence>
<dbReference type="GO" id="GO:0005634">
    <property type="term" value="C:nucleus"/>
    <property type="evidence" value="ECO:0007669"/>
    <property type="project" value="TreeGrafter"/>
</dbReference>
<comment type="similarity">
    <text evidence="1 2">Belongs to the peptidase C19 family.</text>
</comment>
<dbReference type="Pfam" id="PF00443">
    <property type="entry name" value="UCH"/>
    <property type="match status" value="1"/>
</dbReference>
<reference evidence="6" key="1">
    <citation type="submission" date="2023-06" db="EMBL/GenBank/DDBJ databases">
        <authorList>
            <person name="Delattre M."/>
        </authorList>
    </citation>
    <scope>NUCLEOTIDE SEQUENCE</scope>
    <source>
        <strain evidence="6">AF72</strain>
    </source>
</reference>
<dbReference type="PANTHER" id="PTHR24006:SF823">
    <property type="entry name" value="UBIQUITIN CARBOXYL-TERMINAL HYDROLASE"/>
    <property type="match status" value="1"/>
</dbReference>
<evidence type="ECO:0000259" key="4">
    <source>
        <dbReference type="PROSITE" id="PS50235"/>
    </source>
</evidence>
<dbReference type="PANTHER" id="PTHR24006">
    <property type="entry name" value="UBIQUITIN CARBOXYL-TERMINAL HYDROLASE"/>
    <property type="match status" value="1"/>
</dbReference>
<dbReference type="EMBL" id="CATQJA010002665">
    <property type="protein sequence ID" value="CAJ0583481.1"/>
    <property type="molecule type" value="Genomic_DNA"/>
</dbReference>
<dbReference type="InterPro" id="IPR028889">
    <property type="entry name" value="USP"/>
</dbReference>
<name>A0AA36DB78_9BILA</name>
<dbReference type="InterPro" id="IPR035927">
    <property type="entry name" value="DUSP-like_sf"/>
</dbReference>
<keyword evidence="7" id="KW-1185">Reference proteome</keyword>
<sequence>MGAERSSHVVYKNLTNGRLFCQSCSMAVGEPEDVRDLKNAPTNYHIHSNGNYKRHPEENYDSSASSASVSQLDQNGTVRRRAPLTYLDEPPARGLTGITNIGNSCYFNSAIQVLSNSRPLSAFLRSQANFWIFADKRLCWQLSSHFQQLWSRHPNPYIDVSMLLSTFKSDNRFFNNLRQHDAHELFRCLLTQLDEELSEPMFDYEENLRAKKPKTSPQNDTSILGSTVGSRSVIKDIFEGRIESTELSLSMTMNDINEPKLEKTEKEDPGVTTEVSKFTRMVNSFTDTFFSTSIDLIGCLEEYFKPALLFGDNAYRCEKCKSPQKGTKYCQISSLPEVLCIHLKRFKMDAAGFKQKVSTHTLFPVYGLNLAPYALPECTKNGAKYELSGMVIHSGNQAESGHYTACCRNLDDGNWYTFDDKDVMKIDPIDLLSREAYFLLYQRIPNEKQRLGGEFSLLTKMEKNWNQSEENFTHYICREYLERIRSFSNPGPIPNTSFLCAHGKISPRKSNNIEAIVTKIPGSAWRLLQAEFGGGPELESLDFCEPCEKELKALCKSKEMELRQFAFEELDFFEQWRADGRNPTQLCVVPRVWHEKWMSYVTRLDEVSPGPINNKELYDENQDPLPCCPPRGKTVSQKSFEMFVELYGGGPTVRCMADWDTGYAMYMERLYEHAMSMDLKKTELYVPSPNGDSYLY</sequence>
<organism evidence="6 7">
    <name type="scientific">Mesorhabditis spiculigera</name>
    <dbReference type="NCBI Taxonomy" id="96644"/>
    <lineage>
        <taxon>Eukaryota</taxon>
        <taxon>Metazoa</taxon>
        <taxon>Ecdysozoa</taxon>
        <taxon>Nematoda</taxon>
        <taxon>Chromadorea</taxon>
        <taxon>Rhabditida</taxon>
        <taxon>Rhabditina</taxon>
        <taxon>Rhabditomorpha</taxon>
        <taxon>Rhabditoidea</taxon>
        <taxon>Rhabditidae</taxon>
        <taxon>Mesorhabditinae</taxon>
        <taxon>Mesorhabditis</taxon>
    </lineage>
</organism>
<dbReference type="InterPro" id="IPR018200">
    <property type="entry name" value="USP_CS"/>
</dbReference>
<dbReference type="PROSITE" id="PS51283">
    <property type="entry name" value="DUSP"/>
    <property type="match status" value="1"/>
</dbReference>
<feature type="non-terminal residue" evidence="6">
    <location>
        <position position="696"/>
    </location>
</feature>
<feature type="domain" description="DUSP" evidence="5">
    <location>
        <begin position="558"/>
        <end position="659"/>
    </location>
</feature>
<accession>A0AA36DB78</accession>
<dbReference type="SUPFAM" id="SSF143791">
    <property type="entry name" value="DUSP-like"/>
    <property type="match status" value="2"/>
</dbReference>